<sequence length="150" mass="16492">MRDRSMPSNDPMRDSFTFWTRDKLRYGDTDRQGHVNNAVYATFFETGRVEVLHAGEAPPPAGTAFVLAQIAIDFRREMNWPGEVEIGTAVEGLGNSSIRLRQGVFQNGVLCASAAAVIVLMDEATRRSTPLPDDMRGRLAAHVRTSPADA</sequence>
<dbReference type="Pfam" id="PF13279">
    <property type="entry name" value="4HBT_2"/>
    <property type="match status" value="1"/>
</dbReference>
<name>Q1YFK3_AURMS</name>
<dbReference type="InterPro" id="IPR029069">
    <property type="entry name" value="HotDog_dom_sf"/>
</dbReference>
<dbReference type="AlphaFoldDB" id="Q1YFK3"/>
<evidence type="ECO:0000256" key="2">
    <source>
        <dbReference type="ARBA" id="ARBA00022801"/>
    </source>
</evidence>
<evidence type="ECO:0000313" key="5">
    <source>
        <dbReference type="Proteomes" id="UP000000321"/>
    </source>
</evidence>
<dbReference type="EMBL" id="AAPJ01000006">
    <property type="protein sequence ID" value="EAS48970.1"/>
    <property type="molecule type" value="Genomic_DNA"/>
</dbReference>
<comment type="caution">
    <text evidence="4">The sequence shown here is derived from an EMBL/GenBank/DDBJ whole genome shotgun (WGS) entry which is preliminary data.</text>
</comment>
<evidence type="ECO:0000256" key="3">
    <source>
        <dbReference type="SAM" id="MobiDB-lite"/>
    </source>
</evidence>
<gene>
    <name evidence="4" type="ORF">SI859A1_03177</name>
</gene>
<dbReference type="InterPro" id="IPR050563">
    <property type="entry name" value="4-hydroxybenzoyl-CoA_TE"/>
</dbReference>
<dbReference type="Proteomes" id="UP000000321">
    <property type="component" value="Unassembled WGS sequence"/>
</dbReference>
<accession>Q1YFK3</accession>
<dbReference type="HOGENOM" id="CLU_101141_2_1_5"/>
<evidence type="ECO:0000313" key="4">
    <source>
        <dbReference type="EMBL" id="EAS48970.1"/>
    </source>
</evidence>
<dbReference type="PANTHER" id="PTHR31793:SF27">
    <property type="entry name" value="NOVEL THIOESTERASE SUPERFAMILY DOMAIN AND SAPOSIN A-TYPE DOMAIN CONTAINING PROTEIN (0610012H03RIK)"/>
    <property type="match status" value="1"/>
</dbReference>
<dbReference type="GO" id="GO:0047617">
    <property type="term" value="F:fatty acyl-CoA hydrolase activity"/>
    <property type="evidence" value="ECO:0007669"/>
    <property type="project" value="TreeGrafter"/>
</dbReference>
<proteinExistence type="inferred from homology"/>
<comment type="similarity">
    <text evidence="1">Belongs to the 4-hydroxybenzoyl-CoA thioesterase family.</text>
</comment>
<feature type="region of interest" description="Disordered" evidence="3">
    <location>
        <begin position="129"/>
        <end position="150"/>
    </location>
</feature>
<protein>
    <submittedName>
        <fullName evidence="4">Thioesterase superfamily protein</fullName>
    </submittedName>
</protein>
<dbReference type="BioCyc" id="AURANTIMONAS:SI859A1_03177-MONOMER"/>
<dbReference type="PANTHER" id="PTHR31793">
    <property type="entry name" value="4-HYDROXYBENZOYL-COA THIOESTERASE FAMILY MEMBER"/>
    <property type="match status" value="1"/>
</dbReference>
<organism evidence="4 5">
    <name type="scientific">Aurantimonas manganoxydans (strain ATCC BAA-1229 / DSM 21871 / SI85-9A1)</name>
    <dbReference type="NCBI Taxonomy" id="287752"/>
    <lineage>
        <taxon>Bacteria</taxon>
        <taxon>Pseudomonadati</taxon>
        <taxon>Pseudomonadota</taxon>
        <taxon>Alphaproteobacteria</taxon>
        <taxon>Hyphomicrobiales</taxon>
        <taxon>Aurantimonadaceae</taxon>
        <taxon>Aurantimonas</taxon>
    </lineage>
</organism>
<keyword evidence="5" id="KW-1185">Reference proteome</keyword>
<dbReference type="CDD" id="cd00586">
    <property type="entry name" value="4HBT"/>
    <property type="match status" value="1"/>
</dbReference>
<dbReference type="Gene3D" id="3.10.129.10">
    <property type="entry name" value="Hotdog Thioesterase"/>
    <property type="match status" value="1"/>
</dbReference>
<dbReference type="SUPFAM" id="SSF54637">
    <property type="entry name" value="Thioesterase/thiol ester dehydrase-isomerase"/>
    <property type="match status" value="1"/>
</dbReference>
<keyword evidence="2" id="KW-0378">Hydrolase</keyword>
<reference evidence="4 5" key="1">
    <citation type="journal article" date="2008" name="Appl. Environ. Microbiol.">
        <title>Genomic insights into Mn(II) oxidation by the marine alphaproteobacterium Aurantimonas sp. strain SI85-9A1.</title>
        <authorList>
            <person name="Dick G.J."/>
            <person name="Podell S."/>
            <person name="Johnson H.A."/>
            <person name="Rivera-Espinoza Y."/>
            <person name="Bernier-Latmani R."/>
            <person name="McCarthy J.K."/>
            <person name="Torpey J.W."/>
            <person name="Clement B.G."/>
            <person name="Gaasterland T."/>
            <person name="Tebo B.M."/>
        </authorList>
    </citation>
    <scope>NUCLEOTIDE SEQUENCE [LARGE SCALE GENOMIC DNA]</scope>
    <source>
        <strain evidence="4 5">SI85-9A1</strain>
    </source>
</reference>
<evidence type="ECO:0000256" key="1">
    <source>
        <dbReference type="ARBA" id="ARBA00005953"/>
    </source>
</evidence>